<dbReference type="SUPFAM" id="SSF81336">
    <property type="entry name" value="F1F0 ATP synthase subunit A"/>
    <property type="match status" value="1"/>
</dbReference>
<keyword evidence="3" id="KW-0813">Transport</keyword>
<dbReference type="PANTHER" id="PTHR11410">
    <property type="entry name" value="ATP SYNTHASE SUBUNIT A"/>
    <property type="match status" value="1"/>
</dbReference>
<feature type="transmembrane region" description="Helical" evidence="12">
    <location>
        <begin position="51"/>
        <end position="76"/>
    </location>
</feature>
<geneLocation type="mitochondrion" evidence="13"/>
<evidence type="ECO:0000256" key="7">
    <source>
        <dbReference type="ARBA" id="ARBA00022989"/>
    </source>
</evidence>
<evidence type="ECO:0000256" key="1">
    <source>
        <dbReference type="ARBA" id="ARBA00004141"/>
    </source>
</evidence>
<evidence type="ECO:0000256" key="11">
    <source>
        <dbReference type="RuleBase" id="RU004450"/>
    </source>
</evidence>
<keyword evidence="5 12" id="KW-0812">Transmembrane</keyword>
<keyword evidence="6" id="KW-0375">Hydrogen ion transport</keyword>
<organism evidence="13">
    <name type="scientific">Phagocata gracilis</name>
    <dbReference type="NCBI Taxonomy" id="1354672"/>
    <lineage>
        <taxon>Eukaryota</taxon>
        <taxon>Metazoa</taxon>
        <taxon>Spiralia</taxon>
        <taxon>Lophotrochozoa</taxon>
        <taxon>Platyhelminthes</taxon>
        <taxon>Rhabditophora</taxon>
        <taxon>Seriata</taxon>
        <taxon>Tricladida</taxon>
        <taxon>Continenticola</taxon>
        <taxon>Planarioidea</taxon>
        <taxon>Planariidae</taxon>
        <taxon>Phagocata</taxon>
    </lineage>
</organism>
<feature type="transmembrane region" description="Helical" evidence="12">
    <location>
        <begin position="82"/>
        <end position="103"/>
    </location>
</feature>
<dbReference type="CDD" id="cd00310">
    <property type="entry name" value="ATP-synt_Fo_a_6"/>
    <property type="match status" value="1"/>
</dbReference>
<proteinExistence type="inferred from homology"/>
<dbReference type="EMBL" id="KP090060">
    <property type="protein sequence ID" value="AJI44468.1"/>
    <property type="molecule type" value="Genomic_DNA"/>
</dbReference>
<dbReference type="PRINTS" id="PR00123">
    <property type="entry name" value="ATPASEA"/>
</dbReference>
<comment type="similarity">
    <text evidence="2">Belongs to the ATPase A chain family.</text>
</comment>
<reference evidence="13" key="1">
    <citation type="submission" date="2014-10" db="EMBL/GenBank/DDBJ databases">
        <title>Mitochondrial genomes for 'planarian' flatworms shows great divergence from the neodermatan gene order.</title>
        <authorList>
            <person name="Ross E."/>
            <person name="Blair D."/>
            <person name="Sanchez Alvarado A."/>
        </authorList>
    </citation>
    <scope>NUCLEOTIDE SEQUENCE</scope>
</reference>
<keyword evidence="4" id="KW-0138">CF(0)</keyword>
<evidence type="ECO:0000256" key="12">
    <source>
        <dbReference type="SAM" id="Phobius"/>
    </source>
</evidence>
<evidence type="ECO:0000256" key="2">
    <source>
        <dbReference type="ARBA" id="ARBA00006810"/>
    </source>
</evidence>
<evidence type="ECO:0000313" key="13">
    <source>
        <dbReference type="EMBL" id="AJI44468.1"/>
    </source>
</evidence>
<protein>
    <recommendedName>
        <fullName evidence="11">ATP synthase subunit a</fullName>
    </recommendedName>
</protein>
<name>A0A0C4ZKF9_9PLAT</name>
<keyword evidence="9 12" id="KW-0472">Membrane</keyword>
<dbReference type="GO" id="GO:0046933">
    <property type="term" value="F:proton-transporting ATP synthase activity, rotational mechanism"/>
    <property type="evidence" value="ECO:0007669"/>
    <property type="project" value="TreeGrafter"/>
</dbReference>
<dbReference type="InterPro" id="IPR000568">
    <property type="entry name" value="ATP_synth_F0_asu"/>
</dbReference>
<gene>
    <name evidence="13" type="primary">ATP6</name>
</gene>
<feature type="transmembrane region" description="Helical" evidence="12">
    <location>
        <begin position="158"/>
        <end position="183"/>
    </location>
</feature>
<accession>A0A0C4ZKF9</accession>
<evidence type="ECO:0000256" key="3">
    <source>
        <dbReference type="ARBA" id="ARBA00022448"/>
    </source>
</evidence>
<dbReference type="InterPro" id="IPR035908">
    <property type="entry name" value="F0_ATP_A_sf"/>
</dbReference>
<dbReference type="Gene3D" id="1.20.120.220">
    <property type="entry name" value="ATP synthase, F0 complex, subunit A"/>
    <property type="match status" value="1"/>
</dbReference>
<sequence length="190" mass="22047">MFSVLDSVGFPWFFATIPIFLNNLQYFPINNSNSLKIFFFYFFWNINNLKFNFVIFSSVFETILAHNIFGILPYSFSSTSHFIFVSFISFIMWAISFSSKNFLNYIAHHTPQSAPLLIAASLSIIEFISNIIRPLTLTLRLSINITTGHVFFYLLSNWIISICSLFEIFVSFIQSTIFILLIIQYTSNIV</sequence>
<keyword evidence="8" id="KW-0406">Ion transport</keyword>
<evidence type="ECO:0000256" key="9">
    <source>
        <dbReference type="ARBA" id="ARBA00023136"/>
    </source>
</evidence>
<feature type="transmembrane region" description="Helical" evidence="12">
    <location>
        <begin position="12"/>
        <end position="30"/>
    </location>
</feature>
<dbReference type="GO" id="GO:0045259">
    <property type="term" value="C:proton-transporting ATP synthase complex"/>
    <property type="evidence" value="ECO:0007669"/>
    <property type="project" value="UniProtKB-KW"/>
</dbReference>
<dbReference type="AlphaFoldDB" id="A0A0C4ZKF9"/>
<keyword evidence="7 12" id="KW-1133">Transmembrane helix</keyword>
<evidence type="ECO:0000256" key="10">
    <source>
        <dbReference type="ARBA" id="ARBA00023310"/>
    </source>
</evidence>
<dbReference type="GO" id="GO:0005743">
    <property type="term" value="C:mitochondrial inner membrane"/>
    <property type="evidence" value="ECO:0007669"/>
    <property type="project" value="UniProtKB-SubCell"/>
</dbReference>
<comment type="subcellular location">
    <subcellularLocation>
        <location evidence="1">Membrane</location>
        <topology evidence="1">Multi-pass membrane protein</topology>
    </subcellularLocation>
    <subcellularLocation>
        <location evidence="11">Mitochondrion inner membrane</location>
        <topology evidence="11">Multi-pass membrane protein</topology>
    </subcellularLocation>
</comment>
<keyword evidence="10" id="KW-0066">ATP synthesis</keyword>
<evidence type="ECO:0000256" key="8">
    <source>
        <dbReference type="ARBA" id="ARBA00023065"/>
    </source>
</evidence>
<evidence type="ECO:0000256" key="6">
    <source>
        <dbReference type="ARBA" id="ARBA00022781"/>
    </source>
</evidence>
<evidence type="ECO:0000256" key="4">
    <source>
        <dbReference type="ARBA" id="ARBA00022547"/>
    </source>
</evidence>
<feature type="transmembrane region" description="Helical" evidence="12">
    <location>
        <begin position="115"/>
        <end position="132"/>
    </location>
</feature>
<dbReference type="Pfam" id="PF00119">
    <property type="entry name" value="ATP-synt_A"/>
    <property type="match status" value="1"/>
</dbReference>
<keyword evidence="13" id="KW-0496">Mitochondrion</keyword>
<dbReference type="PANTHER" id="PTHR11410:SF0">
    <property type="entry name" value="ATP SYNTHASE SUBUNIT A"/>
    <property type="match status" value="1"/>
</dbReference>
<dbReference type="InterPro" id="IPR045083">
    <property type="entry name" value="ATP_synth_F0_asu_bact/mt"/>
</dbReference>
<evidence type="ECO:0000256" key="5">
    <source>
        <dbReference type="ARBA" id="ARBA00022692"/>
    </source>
</evidence>